<dbReference type="AlphaFoldDB" id="A0A5C5Z277"/>
<sequence length="64" mass="7252">MVYVETKHSETALGTIVDCDYDIIRDRGNCPVAPATNGLCLSRCEIRRSLCERFDPNHSLHFVL</sequence>
<dbReference type="Proteomes" id="UP000315010">
    <property type="component" value="Unassembled WGS sequence"/>
</dbReference>
<gene>
    <name evidence="1" type="ORF">CA13_24940</name>
</gene>
<dbReference type="EMBL" id="SJPJ01000001">
    <property type="protein sequence ID" value="TWT81047.1"/>
    <property type="molecule type" value="Genomic_DNA"/>
</dbReference>
<organism evidence="1 2">
    <name type="scientific">Novipirellula herctigrandis</name>
    <dbReference type="NCBI Taxonomy" id="2527986"/>
    <lineage>
        <taxon>Bacteria</taxon>
        <taxon>Pseudomonadati</taxon>
        <taxon>Planctomycetota</taxon>
        <taxon>Planctomycetia</taxon>
        <taxon>Pirellulales</taxon>
        <taxon>Pirellulaceae</taxon>
        <taxon>Novipirellula</taxon>
    </lineage>
</organism>
<reference evidence="1 2" key="1">
    <citation type="submission" date="2019-02" db="EMBL/GenBank/DDBJ databases">
        <title>Deep-cultivation of Planctomycetes and their phenomic and genomic characterization uncovers novel biology.</title>
        <authorList>
            <person name="Wiegand S."/>
            <person name="Jogler M."/>
            <person name="Boedeker C."/>
            <person name="Pinto D."/>
            <person name="Vollmers J."/>
            <person name="Rivas-Marin E."/>
            <person name="Kohn T."/>
            <person name="Peeters S.H."/>
            <person name="Heuer A."/>
            <person name="Rast P."/>
            <person name="Oberbeckmann S."/>
            <person name="Bunk B."/>
            <person name="Jeske O."/>
            <person name="Meyerdierks A."/>
            <person name="Storesund J.E."/>
            <person name="Kallscheuer N."/>
            <person name="Luecker S."/>
            <person name="Lage O.M."/>
            <person name="Pohl T."/>
            <person name="Merkel B.J."/>
            <person name="Hornburger P."/>
            <person name="Mueller R.-W."/>
            <person name="Bruemmer F."/>
            <person name="Labrenz M."/>
            <person name="Spormann A.M."/>
            <person name="Op Den Camp H."/>
            <person name="Overmann J."/>
            <person name="Amann R."/>
            <person name="Jetten M.S.M."/>
            <person name="Mascher T."/>
            <person name="Medema M.H."/>
            <person name="Devos D.P."/>
            <person name="Kaster A.-K."/>
            <person name="Ovreas L."/>
            <person name="Rohde M."/>
            <person name="Galperin M.Y."/>
            <person name="Jogler C."/>
        </authorList>
    </citation>
    <scope>NUCLEOTIDE SEQUENCE [LARGE SCALE GENOMIC DNA]</scope>
    <source>
        <strain evidence="1 2">CA13</strain>
    </source>
</reference>
<comment type="caution">
    <text evidence="1">The sequence shown here is derived from an EMBL/GenBank/DDBJ whole genome shotgun (WGS) entry which is preliminary data.</text>
</comment>
<name>A0A5C5Z277_9BACT</name>
<protein>
    <submittedName>
        <fullName evidence="1">Uncharacterized protein</fullName>
    </submittedName>
</protein>
<proteinExistence type="predicted"/>
<evidence type="ECO:0000313" key="1">
    <source>
        <dbReference type="EMBL" id="TWT81047.1"/>
    </source>
</evidence>
<accession>A0A5C5Z277</accession>
<evidence type="ECO:0000313" key="2">
    <source>
        <dbReference type="Proteomes" id="UP000315010"/>
    </source>
</evidence>
<keyword evidence="2" id="KW-1185">Reference proteome</keyword>